<dbReference type="PANTHER" id="PTHR43853:SF21">
    <property type="entry name" value="STEROID 3-KETOACYL-COA THIOLASE"/>
    <property type="match status" value="1"/>
</dbReference>
<dbReference type="PANTHER" id="PTHR43853">
    <property type="entry name" value="3-KETOACYL-COA THIOLASE, PEROXISOMAL"/>
    <property type="match status" value="1"/>
</dbReference>
<evidence type="ECO:0000256" key="2">
    <source>
        <dbReference type="ARBA" id="ARBA00010982"/>
    </source>
</evidence>
<dbReference type="SUPFAM" id="SSF53901">
    <property type="entry name" value="Thiolase-like"/>
    <property type="match status" value="2"/>
</dbReference>
<gene>
    <name evidence="9" type="ORF">E1956_18220</name>
</gene>
<dbReference type="PIRSF" id="PIRSF000429">
    <property type="entry name" value="Ac-CoA_Ac_transf"/>
    <property type="match status" value="1"/>
</dbReference>
<feature type="active site" description="Acyl-thioester intermediate" evidence="5">
    <location>
        <position position="90"/>
    </location>
</feature>
<sequence>MTDIVVAGFARSPFHFARKGALIDVRPDDLAAAVVSALLERTGLRPQQIEDLVVGCSYPEAEQGHNIARIIGFLAGFGDSVPGATINRFCGSSMSAVHYAAGQIALGLGDAFICGGVESMTRVPQGGFNKSPNPALLETIPAAYLPMGITAENVARQFGVSRAAQDELAVISHQKAAAAREDGRLAAEIVPIKTPQGIVSQDGCIRPGASADALAGLKPAFAEDGSVTAGTSSPLTDGASAVLICSAEFAARNGLQPLAKIRSAAVASCDPALMGIGPIPATRKALARAGISVDDLDIVEINEAFASQAIACARDLKLDPSRTNVDGGALAIGHPLGATGARLVGKAASVLKRTGGQFALATQCIGGGQGIATILEAV</sequence>
<dbReference type="GO" id="GO:0005737">
    <property type="term" value="C:cytoplasm"/>
    <property type="evidence" value="ECO:0007669"/>
    <property type="project" value="UniProtKB-ARBA"/>
</dbReference>
<dbReference type="InterPro" id="IPR050215">
    <property type="entry name" value="Thiolase-like_sf_Thiolase"/>
</dbReference>
<dbReference type="CDD" id="cd00751">
    <property type="entry name" value="thiolase"/>
    <property type="match status" value="1"/>
</dbReference>
<evidence type="ECO:0000256" key="1">
    <source>
        <dbReference type="ARBA" id="ARBA00005189"/>
    </source>
</evidence>
<evidence type="ECO:0000313" key="10">
    <source>
        <dbReference type="Proteomes" id="UP000295727"/>
    </source>
</evidence>
<feature type="domain" description="Thiolase C-terminal" evidence="8">
    <location>
        <begin position="255"/>
        <end position="376"/>
    </location>
</feature>
<dbReference type="EMBL" id="CP038149">
    <property type="protein sequence ID" value="QBR00685.1"/>
    <property type="molecule type" value="Genomic_DNA"/>
</dbReference>
<dbReference type="FunFam" id="3.40.47.10:FF:000010">
    <property type="entry name" value="Acetyl-CoA acetyltransferase (Thiolase)"/>
    <property type="match status" value="1"/>
</dbReference>
<evidence type="ECO:0000256" key="6">
    <source>
        <dbReference type="RuleBase" id="RU003557"/>
    </source>
</evidence>
<feature type="active site" description="Proton acceptor" evidence="5">
    <location>
        <position position="364"/>
    </location>
</feature>
<dbReference type="InterPro" id="IPR002155">
    <property type="entry name" value="Thiolase"/>
</dbReference>
<keyword evidence="10" id="KW-1185">Reference proteome</keyword>
<dbReference type="AlphaFoldDB" id="A0A4P7D1Z2"/>
<dbReference type="InterPro" id="IPR016039">
    <property type="entry name" value="Thiolase-like"/>
</dbReference>
<evidence type="ECO:0000313" key="9">
    <source>
        <dbReference type="EMBL" id="QBR00685.1"/>
    </source>
</evidence>
<dbReference type="OrthoDB" id="8951704at2"/>
<comment type="similarity">
    <text evidence="2 6">Belongs to the thiolase-like superfamily. Thiolase family.</text>
</comment>
<evidence type="ECO:0000259" key="7">
    <source>
        <dbReference type="Pfam" id="PF00108"/>
    </source>
</evidence>
<name>A0A4P7D1Z2_9BURK</name>
<evidence type="ECO:0000259" key="8">
    <source>
        <dbReference type="Pfam" id="PF02803"/>
    </source>
</evidence>
<dbReference type="NCBIfam" id="TIGR01930">
    <property type="entry name" value="AcCoA-C-Actrans"/>
    <property type="match status" value="1"/>
</dbReference>
<dbReference type="KEGG" id="ppai:E1956_18220"/>
<dbReference type="GO" id="GO:0006635">
    <property type="term" value="P:fatty acid beta-oxidation"/>
    <property type="evidence" value="ECO:0007669"/>
    <property type="project" value="TreeGrafter"/>
</dbReference>
<evidence type="ECO:0000256" key="4">
    <source>
        <dbReference type="ARBA" id="ARBA00023315"/>
    </source>
</evidence>
<dbReference type="Proteomes" id="UP000295727">
    <property type="component" value="Chromosome 2"/>
</dbReference>
<comment type="pathway">
    <text evidence="1">Lipid metabolism.</text>
</comment>
<evidence type="ECO:0000256" key="5">
    <source>
        <dbReference type="PIRSR" id="PIRSR000429-1"/>
    </source>
</evidence>
<feature type="domain" description="Thiolase N-terminal" evidence="7">
    <location>
        <begin position="4"/>
        <end position="247"/>
    </location>
</feature>
<dbReference type="GO" id="GO:0003988">
    <property type="term" value="F:acetyl-CoA C-acyltransferase activity"/>
    <property type="evidence" value="ECO:0007669"/>
    <property type="project" value="TreeGrafter"/>
</dbReference>
<dbReference type="Pfam" id="PF02803">
    <property type="entry name" value="Thiolase_C"/>
    <property type="match status" value="1"/>
</dbReference>
<accession>A0A4P7D1Z2</accession>
<proteinExistence type="inferred from homology"/>
<dbReference type="InterPro" id="IPR020616">
    <property type="entry name" value="Thiolase_N"/>
</dbReference>
<evidence type="ECO:0000256" key="3">
    <source>
        <dbReference type="ARBA" id="ARBA00022679"/>
    </source>
</evidence>
<dbReference type="InterPro" id="IPR020613">
    <property type="entry name" value="Thiolase_CS"/>
</dbReference>
<reference evidence="9 10" key="1">
    <citation type="submission" date="2019-03" db="EMBL/GenBank/DDBJ databases">
        <title>Paraburkholderia sp. 7MH5, isolated from subtropical forest soil.</title>
        <authorList>
            <person name="Gao Z.-H."/>
            <person name="Qiu L.-H."/>
        </authorList>
    </citation>
    <scope>NUCLEOTIDE SEQUENCE [LARGE SCALE GENOMIC DNA]</scope>
    <source>
        <strain evidence="9 10">7MH5</strain>
    </source>
</reference>
<dbReference type="PROSITE" id="PS00098">
    <property type="entry name" value="THIOLASE_1"/>
    <property type="match status" value="1"/>
</dbReference>
<protein>
    <submittedName>
        <fullName evidence="9">Thiolase family protein</fullName>
    </submittedName>
</protein>
<dbReference type="InterPro" id="IPR020617">
    <property type="entry name" value="Thiolase_C"/>
</dbReference>
<dbReference type="Pfam" id="PF00108">
    <property type="entry name" value="Thiolase_N"/>
    <property type="match status" value="1"/>
</dbReference>
<feature type="active site" description="Proton acceptor" evidence="5">
    <location>
        <position position="334"/>
    </location>
</feature>
<dbReference type="InterPro" id="IPR020615">
    <property type="entry name" value="Thiolase_acyl_enz_int_AS"/>
</dbReference>
<keyword evidence="3 6" id="KW-0808">Transferase</keyword>
<dbReference type="PROSITE" id="PS00737">
    <property type="entry name" value="THIOLASE_2"/>
    <property type="match status" value="1"/>
</dbReference>
<keyword evidence="4 6" id="KW-0012">Acyltransferase</keyword>
<dbReference type="Gene3D" id="3.40.47.10">
    <property type="match status" value="1"/>
</dbReference>
<organism evidence="9 10">
    <name type="scientific">Paraburkholderia pallida</name>
    <dbReference type="NCBI Taxonomy" id="2547399"/>
    <lineage>
        <taxon>Bacteria</taxon>
        <taxon>Pseudomonadati</taxon>
        <taxon>Pseudomonadota</taxon>
        <taxon>Betaproteobacteria</taxon>
        <taxon>Burkholderiales</taxon>
        <taxon>Burkholderiaceae</taxon>
        <taxon>Paraburkholderia</taxon>
    </lineage>
</organism>
<dbReference type="GO" id="GO:0010124">
    <property type="term" value="P:phenylacetate catabolic process"/>
    <property type="evidence" value="ECO:0007669"/>
    <property type="project" value="TreeGrafter"/>
</dbReference>
<dbReference type="RefSeq" id="WP_134754567.1">
    <property type="nucleotide sequence ID" value="NZ_CP038149.1"/>
</dbReference>